<dbReference type="Proteomes" id="UP001295684">
    <property type="component" value="Unassembled WGS sequence"/>
</dbReference>
<accession>A0AAD1Y535</accession>
<keyword evidence="1" id="KW-1133">Transmembrane helix</keyword>
<keyword evidence="3" id="KW-1185">Reference proteome</keyword>
<feature type="transmembrane region" description="Helical" evidence="1">
    <location>
        <begin position="21"/>
        <end position="42"/>
    </location>
</feature>
<name>A0AAD1Y535_EUPCR</name>
<protein>
    <submittedName>
        <fullName evidence="2">Uncharacterized protein</fullName>
    </submittedName>
</protein>
<evidence type="ECO:0000256" key="1">
    <source>
        <dbReference type="SAM" id="Phobius"/>
    </source>
</evidence>
<organism evidence="2 3">
    <name type="scientific">Euplotes crassus</name>
    <dbReference type="NCBI Taxonomy" id="5936"/>
    <lineage>
        <taxon>Eukaryota</taxon>
        <taxon>Sar</taxon>
        <taxon>Alveolata</taxon>
        <taxon>Ciliophora</taxon>
        <taxon>Intramacronucleata</taxon>
        <taxon>Spirotrichea</taxon>
        <taxon>Hypotrichia</taxon>
        <taxon>Euplotida</taxon>
        <taxon>Euplotidae</taxon>
        <taxon>Moneuplotes</taxon>
    </lineage>
</organism>
<comment type="caution">
    <text evidence="2">The sequence shown here is derived from an EMBL/GenBank/DDBJ whole genome shotgun (WGS) entry which is preliminary data.</text>
</comment>
<keyword evidence="1" id="KW-0812">Transmembrane</keyword>
<keyword evidence="1" id="KW-0472">Membrane</keyword>
<reference evidence="2" key="1">
    <citation type="submission" date="2023-07" db="EMBL/GenBank/DDBJ databases">
        <authorList>
            <consortium name="AG Swart"/>
            <person name="Singh M."/>
            <person name="Singh A."/>
            <person name="Seah K."/>
            <person name="Emmerich C."/>
        </authorList>
    </citation>
    <scope>NUCLEOTIDE SEQUENCE</scope>
    <source>
        <strain evidence="2">DP1</strain>
    </source>
</reference>
<evidence type="ECO:0000313" key="3">
    <source>
        <dbReference type="Proteomes" id="UP001295684"/>
    </source>
</evidence>
<dbReference type="AlphaFoldDB" id="A0AAD1Y535"/>
<dbReference type="EMBL" id="CAMPGE010027332">
    <property type="protein sequence ID" value="CAI2384975.1"/>
    <property type="molecule type" value="Genomic_DNA"/>
</dbReference>
<proteinExistence type="predicted"/>
<sequence>MQSSLILINRGSSRARPISGSFFCSLILISFTDIEAFSFSYLDYLDLVLLRSGLAFHD</sequence>
<gene>
    <name evidence="2" type="ORF">ECRASSUSDP1_LOCUS26515</name>
</gene>
<evidence type="ECO:0000313" key="2">
    <source>
        <dbReference type="EMBL" id="CAI2384975.1"/>
    </source>
</evidence>